<evidence type="ECO:0000313" key="9">
    <source>
        <dbReference type="EMBL" id="MET4559891.1"/>
    </source>
</evidence>
<feature type="transmembrane region" description="Helical" evidence="8">
    <location>
        <begin position="216"/>
        <end position="243"/>
    </location>
</feature>
<gene>
    <name evidence="9" type="ORF">ABIA69_001034</name>
</gene>
<dbReference type="PANTHER" id="PTHR34975:SF2">
    <property type="entry name" value="SPORE GERMINATION PROTEIN A2"/>
    <property type="match status" value="1"/>
</dbReference>
<evidence type="ECO:0000256" key="2">
    <source>
        <dbReference type="ARBA" id="ARBA00007998"/>
    </source>
</evidence>
<keyword evidence="10" id="KW-1185">Reference proteome</keyword>
<dbReference type="EMBL" id="JBEPSB010000003">
    <property type="protein sequence ID" value="MET4559891.1"/>
    <property type="molecule type" value="Genomic_DNA"/>
</dbReference>
<feature type="transmembrane region" description="Helical" evidence="8">
    <location>
        <begin position="301"/>
        <end position="322"/>
    </location>
</feature>
<feature type="transmembrane region" description="Helical" evidence="8">
    <location>
        <begin position="116"/>
        <end position="133"/>
    </location>
</feature>
<evidence type="ECO:0000256" key="3">
    <source>
        <dbReference type="ARBA" id="ARBA00022448"/>
    </source>
</evidence>
<accession>A0ABV2PG11</accession>
<evidence type="ECO:0000256" key="6">
    <source>
        <dbReference type="ARBA" id="ARBA00022989"/>
    </source>
</evidence>
<feature type="transmembrane region" description="Helical" evidence="8">
    <location>
        <begin position="328"/>
        <end position="348"/>
    </location>
</feature>
<evidence type="ECO:0000256" key="8">
    <source>
        <dbReference type="SAM" id="Phobius"/>
    </source>
</evidence>
<keyword evidence="6 8" id="KW-1133">Transmembrane helix</keyword>
<feature type="transmembrane region" description="Helical" evidence="8">
    <location>
        <begin position="81"/>
        <end position="104"/>
    </location>
</feature>
<feature type="transmembrane region" description="Helical" evidence="8">
    <location>
        <begin position="271"/>
        <end position="289"/>
    </location>
</feature>
<protein>
    <submittedName>
        <fullName evidence="9">Spore germination protein KB</fullName>
    </submittedName>
</protein>
<name>A0ABV2PG11_9BACI</name>
<evidence type="ECO:0000313" key="10">
    <source>
        <dbReference type="Proteomes" id="UP001549363"/>
    </source>
</evidence>
<proteinExistence type="inferred from homology"/>
<dbReference type="Proteomes" id="UP001549363">
    <property type="component" value="Unassembled WGS sequence"/>
</dbReference>
<reference evidence="9 10" key="1">
    <citation type="submission" date="2024-06" db="EMBL/GenBank/DDBJ databases">
        <title>Sorghum-associated microbial communities from plants grown in Nebraska, USA.</title>
        <authorList>
            <person name="Schachtman D."/>
        </authorList>
    </citation>
    <scope>NUCLEOTIDE SEQUENCE [LARGE SCALE GENOMIC DNA]</scope>
    <source>
        <strain evidence="9 10">736</strain>
    </source>
</reference>
<feature type="transmembrane region" description="Helical" evidence="8">
    <location>
        <begin position="140"/>
        <end position="161"/>
    </location>
</feature>
<evidence type="ECO:0000256" key="7">
    <source>
        <dbReference type="ARBA" id="ARBA00023136"/>
    </source>
</evidence>
<comment type="caution">
    <text evidence="9">The sequence shown here is derived from an EMBL/GenBank/DDBJ whole genome shotgun (WGS) entry which is preliminary data.</text>
</comment>
<comment type="similarity">
    <text evidence="2">Belongs to the amino acid-polyamine-organocation (APC) superfamily. Spore germination protein (SGP) (TC 2.A.3.9) family.</text>
</comment>
<evidence type="ECO:0000256" key="1">
    <source>
        <dbReference type="ARBA" id="ARBA00004141"/>
    </source>
</evidence>
<sequence>MMNKSIQPIHIYCLLFLSVSFLAQFMLTPTIISEVERASWLSAIVSLLPFLVFAIVISRIASTLKTSSLPQFISRYYNKPLYGIVSALYVVYILFSTFMTLKFTMIWIDENFAFEYPYFINVLLFILLCFYGSQKGIKTIAIQSFIIGSIYILLFALLNIGNSVNHEYQLLLPINHTSISSTLIGVMYMCIGILEVGFLLFVVLGHAQEKVKFKGIIALSTLLLLLTFITITSTIAEFGLFIAQRMTFPVNEQWKVLSFGKYLTRLDSLSVFHILSISFIRISLFMYILSSFFKKNRNRQLFLLYLGLTLGLLIPWSVSSFILFINRVYLPAIFMFLFVFMIVTYILLRFKRGQKFEQTSQ</sequence>
<evidence type="ECO:0000256" key="4">
    <source>
        <dbReference type="ARBA" id="ARBA00022544"/>
    </source>
</evidence>
<feature type="transmembrane region" description="Helical" evidence="8">
    <location>
        <begin position="12"/>
        <end position="32"/>
    </location>
</feature>
<keyword evidence="3" id="KW-0813">Transport</keyword>
<dbReference type="Pfam" id="PF03845">
    <property type="entry name" value="Spore_permease"/>
    <property type="match status" value="1"/>
</dbReference>
<keyword evidence="7 8" id="KW-0472">Membrane</keyword>
<feature type="transmembrane region" description="Helical" evidence="8">
    <location>
        <begin position="181"/>
        <end position="204"/>
    </location>
</feature>
<organism evidence="9 10">
    <name type="scientific">Lysinibacillus parviboronicapiens</name>
    <dbReference type="NCBI Taxonomy" id="436516"/>
    <lineage>
        <taxon>Bacteria</taxon>
        <taxon>Bacillati</taxon>
        <taxon>Bacillota</taxon>
        <taxon>Bacilli</taxon>
        <taxon>Bacillales</taxon>
        <taxon>Bacillaceae</taxon>
        <taxon>Lysinibacillus</taxon>
    </lineage>
</organism>
<evidence type="ECO:0000256" key="5">
    <source>
        <dbReference type="ARBA" id="ARBA00022692"/>
    </source>
</evidence>
<dbReference type="InterPro" id="IPR004761">
    <property type="entry name" value="Spore_GerAB"/>
</dbReference>
<keyword evidence="4" id="KW-0309">Germination</keyword>
<comment type="subcellular location">
    <subcellularLocation>
        <location evidence="1">Membrane</location>
        <topology evidence="1">Multi-pass membrane protein</topology>
    </subcellularLocation>
</comment>
<dbReference type="PANTHER" id="PTHR34975">
    <property type="entry name" value="SPORE GERMINATION PROTEIN A2"/>
    <property type="match status" value="1"/>
</dbReference>
<feature type="transmembrane region" description="Helical" evidence="8">
    <location>
        <begin position="38"/>
        <end position="60"/>
    </location>
</feature>
<keyword evidence="5 8" id="KW-0812">Transmembrane</keyword>